<dbReference type="InterPro" id="IPR015342">
    <property type="entry name" value="PEX1-N_C-lobe"/>
</dbReference>
<dbReference type="CDD" id="cd19526">
    <property type="entry name" value="RecA-like_PEX1_r2"/>
    <property type="match status" value="1"/>
</dbReference>
<dbReference type="SMART" id="SM00382">
    <property type="entry name" value="AAA"/>
    <property type="match status" value="2"/>
</dbReference>
<dbReference type="SUPFAM" id="SSF54585">
    <property type="entry name" value="Cdc48 domain 2-like"/>
    <property type="match status" value="1"/>
</dbReference>
<dbReference type="GO" id="GO:0005778">
    <property type="term" value="C:peroxisomal membrane"/>
    <property type="evidence" value="ECO:0007669"/>
    <property type="project" value="TreeGrafter"/>
</dbReference>
<keyword evidence="6" id="KW-0378">Hydrolase</keyword>
<dbReference type="InterPro" id="IPR029067">
    <property type="entry name" value="CDC48_domain_2-like_sf"/>
</dbReference>
<dbReference type="Gene3D" id="3.40.50.300">
    <property type="entry name" value="P-loop containing nucleotide triphosphate hydrolases"/>
    <property type="match status" value="2"/>
</dbReference>
<keyword evidence="8" id="KW-0653">Protein transport</keyword>
<evidence type="ECO:0000256" key="10">
    <source>
        <dbReference type="ARBA" id="ARBA00032509"/>
    </source>
</evidence>
<dbReference type="Pfam" id="PF00004">
    <property type="entry name" value="AAA"/>
    <property type="match status" value="2"/>
</dbReference>
<dbReference type="Pfam" id="PF09262">
    <property type="entry name" value="PEX-1N"/>
    <property type="match status" value="1"/>
</dbReference>
<gene>
    <name evidence="15" type="primary">PEX1</name>
    <name evidence="15" type="ORF">LPJ64_001313</name>
</gene>
<dbReference type="Pfam" id="PF09751">
    <property type="entry name" value="Es2"/>
    <property type="match status" value="2"/>
</dbReference>
<dbReference type="InterPro" id="IPR003959">
    <property type="entry name" value="ATPase_AAA_core"/>
</dbReference>
<keyword evidence="5" id="KW-0547">Nucleotide-binding</keyword>
<proteinExistence type="inferred from homology"/>
<feature type="compositionally biased region" description="Basic and acidic residues" evidence="13">
    <location>
        <begin position="1243"/>
        <end position="1257"/>
    </location>
</feature>
<reference evidence="15" key="1">
    <citation type="submission" date="2022-07" db="EMBL/GenBank/DDBJ databases">
        <title>Phylogenomic reconstructions and comparative analyses of Kickxellomycotina fungi.</title>
        <authorList>
            <person name="Reynolds N.K."/>
            <person name="Stajich J.E."/>
            <person name="Barry K."/>
            <person name="Grigoriev I.V."/>
            <person name="Crous P."/>
            <person name="Smith M.E."/>
        </authorList>
    </citation>
    <scope>NUCLEOTIDE SEQUENCE</scope>
    <source>
        <strain evidence="15">NBRC 105413</strain>
    </source>
</reference>
<dbReference type="Pfam" id="PF17862">
    <property type="entry name" value="AAA_lid_3"/>
    <property type="match status" value="1"/>
</dbReference>
<evidence type="ECO:0000256" key="8">
    <source>
        <dbReference type="ARBA" id="ARBA00022927"/>
    </source>
</evidence>
<name>A0A9W8CM09_9FUNG</name>
<evidence type="ECO:0000256" key="12">
    <source>
        <dbReference type="ARBA" id="ARBA00048778"/>
    </source>
</evidence>
<evidence type="ECO:0000259" key="14">
    <source>
        <dbReference type="SMART" id="SM00382"/>
    </source>
</evidence>
<evidence type="ECO:0000256" key="3">
    <source>
        <dbReference type="ARBA" id="ARBA00022448"/>
    </source>
</evidence>
<feature type="domain" description="AAA+ ATPase" evidence="14">
    <location>
        <begin position="669"/>
        <end position="815"/>
    </location>
</feature>
<evidence type="ECO:0000256" key="1">
    <source>
        <dbReference type="ARBA" id="ARBA00004370"/>
    </source>
</evidence>
<dbReference type="GO" id="GO:0016558">
    <property type="term" value="P:protein import into peroxisome matrix"/>
    <property type="evidence" value="ECO:0007669"/>
    <property type="project" value="TreeGrafter"/>
</dbReference>
<organism evidence="15 16">
    <name type="scientific">Coemansia asiatica</name>
    <dbReference type="NCBI Taxonomy" id="1052880"/>
    <lineage>
        <taxon>Eukaryota</taxon>
        <taxon>Fungi</taxon>
        <taxon>Fungi incertae sedis</taxon>
        <taxon>Zoopagomycota</taxon>
        <taxon>Kickxellomycotina</taxon>
        <taxon>Kickxellomycetes</taxon>
        <taxon>Kickxellales</taxon>
        <taxon>Kickxellaceae</taxon>
        <taxon>Coemansia</taxon>
    </lineage>
</organism>
<evidence type="ECO:0000256" key="11">
    <source>
        <dbReference type="ARBA" id="ARBA00034532"/>
    </source>
</evidence>
<feature type="domain" description="AAA+ ATPase" evidence="14">
    <location>
        <begin position="945"/>
        <end position="1081"/>
    </location>
</feature>
<feature type="region of interest" description="Disordered" evidence="13">
    <location>
        <begin position="91"/>
        <end position="119"/>
    </location>
</feature>
<dbReference type="EMBL" id="JANBOH010000034">
    <property type="protein sequence ID" value="KAJ1647267.1"/>
    <property type="molecule type" value="Genomic_DNA"/>
</dbReference>
<dbReference type="PANTHER" id="PTHR23077:SF12">
    <property type="entry name" value="PEROXISOMAL ATPASE PEX1"/>
    <property type="match status" value="1"/>
</dbReference>
<evidence type="ECO:0000256" key="5">
    <source>
        <dbReference type="ARBA" id="ARBA00022741"/>
    </source>
</evidence>
<keyword evidence="4" id="KW-0962">Peroxisome biogenesis</keyword>
<feature type="region of interest" description="Disordered" evidence="13">
    <location>
        <begin position="164"/>
        <end position="184"/>
    </location>
</feature>
<comment type="similarity">
    <text evidence="2">Belongs to the AAA ATPase family.</text>
</comment>
<keyword evidence="9" id="KW-0472">Membrane</keyword>
<accession>A0A9W8CM09</accession>
<comment type="catalytic activity">
    <reaction evidence="12">
        <text>ATP + H2O = ADP + phosphate + H(+)</text>
        <dbReference type="Rhea" id="RHEA:13065"/>
        <dbReference type="ChEBI" id="CHEBI:15377"/>
        <dbReference type="ChEBI" id="CHEBI:15378"/>
        <dbReference type="ChEBI" id="CHEBI:30616"/>
        <dbReference type="ChEBI" id="CHEBI:43474"/>
        <dbReference type="ChEBI" id="CHEBI:456216"/>
    </reaction>
    <physiologicalReaction direction="left-to-right" evidence="12">
        <dbReference type="Rhea" id="RHEA:13066"/>
    </physiologicalReaction>
</comment>
<evidence type="ECO:0000256" key="4">
    <source>
        <dbReference type="ARBA" id="ARBA00022593"/>
    </source>
</evidence>
<feature type="region of interest" description="Disordered" evidence="13">
    <location>
        <begin position="1243"/>
        <end position="1263"/>
    </location>
</feature>
<keyword evidence="7" id="KW-0067">ATP-binding</keyword>
<evidence type="ECO:0000256" key="7">
    <source>
        <dbReference type="ARBA" id="ARBA00022840"/>
    </source>
</evidence>
<evidence type="ECO:0000256" key="6">
    <source>
        <dbReference type="ARBA" id="ARBA00022801"/>
    </source>
</evidence>
<evidence type="ECO:0000256" key="2">
    <source>
        <dbReference type="ARBA" id="ARBA00006914"/>
    </source>
</evidence>
<dbReference type="PROSITE" id="PS00674">
    <property type="entry name" value="AAA"/>
    <property type="match status" value="1"/>
</dbReference>
<dbReference type="InterPro" id="IPR050168">
    <property type="entry name" value="AAA_ATPase_domain"/>
</dbReference>
<dbReference type="InterPro" id="IPR003960">
    <property type="entry name" value="ATPase_AAA_CS"/>
</dbReference>
<dbReference type="FunFam" id="3.40.50.300:FF:000149">
    <property type="entry name" value="Nuclear valosin-containing protein-like"/>
    <property type="match status" value="1"/>
</dbReference>
<comment type="caution">
    <text evidence="15">The sequence shown here is derived from an EMBL/GenBank/DDBJ whole genome shotgun (WGS) entry which is preliminary data.</text>
</comment>
<dbReference type="GO" id="GO:0005524">
    <property type="term" value="F:ATP binding"/>
    <property type="evidence" value="ECO:0007669"/>
    <property type="project" value="UniProtKB-KW"/>
</dbReference>
<keyword evidence="3" id="KW-0813">Transport</keyword>
<dbReference type="InterPro" id="IPR003593">
    <property type="entry name" value="AAA+_ATPase"/>
</dbReference>
<dbReference type="Gene3D" id="1.10.8.60">
    <property type="match status" value="2"/>
</dbReference>
<protein>
    <recommendedName>
        <fullName evidence="11">Peroxisomal ATPase PEX1</fullName>
    </recommendedName>
    <alternativeName>
        <fullName evidence="10">Peroxin-1</fullName>
    </alternativeName>
</protein>
<keyword evidence="16" id="KW-1185">Reference proteome</keyword>
<dbReference type="AlphaFoldDB" id="A0A9W8CM09"/>
<evidence type="ECO:0000256" key="9">
    <source>
        <dbReference type="ARBA" id="ARBA00023136"/>
    </source>
</evidence>
<dbReference type="Gene3D" id="3.10.330.10">
    <property type="match status" value="1"/>
</dbReference>
<evidence type="ECO:0000313" key="15">
    <source>
        <dbReference type="EMBL" id="KAJ1647267.1"/>
    </source>
</evidence>
<dbReference type="Proteomes" id="UP001145021">
    <property type="component" value="Unassembled WGS sequence"/>
</dbReference>
<dbReference type="GO" id="GO:0005829">
    <property type="term" value="C:cytosol"/>
    <property type="evidence" value="ECO:0007669"/>
    <property type="project" value="TreeGrafter"/>
</dbReference>
<dbReference type="PANTHER" id="PTHR23077">
    <property type="entry name" value="AAA-FAMILY ATPASE"/>
    <property type="match status" value="1"/>
</dbReference>
<dbReference type="SUPFAM" id="SSF52540">
    <property type="entry name" value="P-loop containing nucleoside triphosphate hydrolases"/>
    <property type="match status" value="2"/>
</dbReference>
<dbReference type="InterPro" id="IPR041569">
    <property type="entry name" value="AAA_lid_3"/>
</dbReference>
<evidence type="ECO:0000313" key="16">
    <source>
        <dbReference type="Proteomes" id="UP001145021"/>
    </source>
</evidence>
<sequence length="1263" mass="136433">MSSSKHSEKPTRVVAEEEFKETLSQIIQRDFFPDLPKLQMENHKYEEDEEEKQQAHCSTVSTAPAKMSLNGYLSTYTTEDNASFREILDNENNRRREKHKSMICKQPGDLSSESKRSSTMLLVPEDTSGRLIERYTDAGGRIVYENTRFAQNGGFGGGIIEDRVESDTEESGDSESGDKATPVIGGYRLIREPSTPLLGKTRHRGFAIRAETPRERIGRAAKKTKKVVRDNSRVPKGVLSPAAQRLLLRSSSGSNSPSIALFSGKGADNAGDGGPGGLLRKKILGGETHVAWSGGESQIEEHRDQSGALSTSVLEIDATYGRRLGLVDGATVALEYAPQIDICTSASVEPASFDDWEILELNAGVIEERLLQQVRVVSVDQPFVFWLNASTSVCLVTGSLMPKAQVALLDNDTEVVVAPKVRNRQGQQRPGIENEDQKIAQNAICCCLRVAAARDVPLGVVCVNSGSEAARLGSVVRIGHGIHSVDDNNANSDWLAPWIAQIASEDSVQPGVLLAAPDALADAGFRIGEIVRIGRAASSVEPKTLVFESNGLDRETVRGAIAQLLDGRTQLVISVGTWLPGIDVRLVSFSTVNSEGATSDSEIELSQSRETPLRITPSNLETMAILIEEGGVAVQRPMALDEPPEELAGIDEFLALAWQSVESALLGKSSSGLLVCGRRGSGKTSVARTLAFAATAQQRSRLVYGTRVDCASLALEPRTSTVRDMLRKTVESAQANGPSLLVLDDIDALLPAESENDQGGARRVRMLADLIVGLLGSSGDRRVSVVATAAGRAQVHARLFASGVIGDVLEIPAPGKAAREKILASIAKRSATQAKTSFALAAYGTEGFLPGDLHAAYERAAQEATMRVLEDDGDGFEQDVFVTSNDLTRALADFKPLAMRTIKTQTSLTRWSDIGGLEDTRRQLRETLELPTKYAAVFASSPLRLRSGVLLYGFPGCGKTLLASAVARECGLNFIATKGPELLSKYIGSSEQAVRDLFARAVAAAPCVLFFDEFDAIAPRRGHDNTGVTDRVVNQFLTEMDGAEGLRGVYILAATSRPDLIDPALLRPGRLDKAFLCPMPDVCDRKAILERHAAKIRVDPLVDWDVVARRTGKFTGADLQALVYNAFLEAVHERVDQVRESTEDAAAGLNNEGGTMAEFALIAESSSKPLTPVEHAQMAERLYRLVSEIKGKGKTNGSSKDLDLDSQVPVVAMRHLEVALESTQSSLADQDRERFAAIYRDFVDDKKNDGPNKKPIEQHATMA</sequence>
<evidence type="ECO:0000256" key="13">
    <source>
        <dbReference type="SAM" id="MobiDB-lite"/>
    </source>
</evidence>
<comment type="subcellular location">
    <subcellularLocation>
        <location evidence="1">Membrane</location>
    </subcellularLocation>
</comment>
<dbReference type="GO" id="GO:0016887">
    <property type="term" value="F:ATP hydrolysis activity"/>
    <property type="evidence" value="ECO:0007669"/>
    <property type="project" value="InterPro"/>
</dbReference>
<dbReference type="InterPro" id="IPR027417">
    <property type="entry name" value="P-loop_NTPase"/>
</dbReference>
<dbReference type="InterPro" id="IPR019148">
    <property type="entry name" value="Nuclear_protein_DGCR14_ESS-2"/>
</dbReference>